<keyword evidence="2" id="KW-1185">Reference proteome</keyword>
<evidence type="ECO:0000313" key="2">
    <source>
        <dbReference type="Proteomes" id="UP000265520"/>
    </source>
</evidence>
<accession>A0A392TZT7</accession>
<dbReference type="EMBL" id="LXQA010685740">
    <property type="protein sequence ID" value="MCI65954.1"/>
    <property type="molecule type" value="Genomic_DNA"/>
</dbReference>
<proteinExistence type="predicted"/>
<name>A0A392TZT7_9FABA</name>
<sequence length="38" mass="4386">MTNLVEPEVRAPQVPKLFGVSIGLKRYRMQSEAEPERE</sequence>
<reference evidence="1 2" key="1">
    <citation type="journal article" date="2018" name="Front. Plant Sci.">
        <title>Red Clover (Trifolium pratense) and Zigzag Clover (T. medium) - A Picture of Genomic Similarities and Differences.</title>
        <authorList>
            <person name="Dluhosova J."/>
            <person name="Istvanek J."/>
            <person name="Nedelnik J."/>
            <person name="Repkova J."/>
        </authorList>
    </citation>
    <scope>NUCLEOTIDE SEQUENCE [LARGE SCALE GENOMIC DNA]</scope>
    <source>
        <strain evidence="2">cv. 10/8</strain>
        <tissue evidence="1">Leaf</tissue>
    </source>
</reference>
<feature type="non-terminal residue" evidence="1">
    <location>
        <position position="38"/>
    </location>
</feature>
<organism evidence="1 2">
    <name type="scientific">Trifolium medium</name>
    <dbReference type="NCBI Taxonomy" id="97028"/>
    <lineage>
        <taxon>Eukaryota</taxon>
        <taxon>Viridiplantae</taxon>
        <taxon>Streptophyta</taxon>
        <taxon>Embryophyta</taxon>
        <taxon>Tracheophyta</taxon>
        <taxon>Spermatophyta</taxon>
        <taxon>Magnoliopsida</taxon>
        <taxon>eudicotyledons</taxon>
        <taxon>Gunneridae</taxon>
        <taxon>Pentapetalae</taxon>
        <taxon>rosids</taxon>
        <taxon>fabids</taxon>
        <taxon>Fabales</taxon>
        <taxon>Fabaceae</taxon>
        <taxon>Papilionoideae</taxon>
        <taxon>50 kb inversion clade</taxon>
        <taxon>NPAAA clade</taxon>
        <taxon>Hologalegina</taxon>
        <taxon>IRL clade</taxon>
        <taxon>Trifolieae</taxon>
        <taxon>Trifolium</taxon>
    </lineage>
</organism>
<dbReference type="Proteomes" id="UP000265520">
    <property type="component" value="Unassembled WGS sequence"/>
</dbReference>
<comment type="caution">
    <text evidence="1">The sequence shown here is derived from an EMBL/GenBank/DDBJ whole genome shotgun (WGS) entry which is preliminary data.</text>
</comment>
<protein>
    <submittedName>
        <fullName evidence="1">Uncharacterized protein</fullName>
    </submittedName>
</protein>
<evidence type="ECO:0000313" key="1">
    <source>
        <dbReference type="EMBL" id="MCI65954.1"/>
    </source>
</evidence>
<dbReference type="AlphaFoldDB" id="A0A392TZT7"/>